<feature type="chain" id="PRO_5047320758" evidence="2">
    <location>
        <begin position="29"/>
        <end position="317"/>
    </location>
</feature>
<accession>A0ABQ1P5D5</accession>
<protein>
    <submittedName>
        <fullName evidence="4">Amino acid ABC transporter, substrate binding protein</fullName>
    </submittedName>
</protein>
<feature type="domain" description="ABC-type glycine betaine transport system substrate-binding" evidence="3">
    <location>
        <begin position="51"/>
        <end position="312"/>
    </location>
</feature>
<evidence type="ECO:0000259" key="3">
    <source>
        <dbReference type="Pfam" id="PF04069"/>
    </source>
</evidence>
<feature type="signal peptide" evidence="2">
    <location>
        <begin position="1"/>
        <end position="28"/>
    </location>
</feature>
<keyword evidence="5" id="KW-1185">Reference proteome</keyword>
<dbReference type="RefSeq" id="WP_188667984.1">
    <property type="nucleotide sequence ID" value="NZ_BMJI01000009.1"/>
</dbReference>
<evidence type="ECO:0000256" key="2">
    <source>
        <dbReference type="SAM" id="SignalP"/>
    </source>
</evidence>
<dbReference type="Gene3D" id="3.40.190.120">
    <property type="entry name" value="Osmoprotection protein (prox), domain 2"/>
    <property type="match status" value="1"/>
</dbReference>
<proteinExistence type="predicted"/>
<feature type="region of interest" description="Disordered" evidence="1">
    <location>
        <begin position="294"/>
        <end position="317"/>
    </location>
</feature>
<dbReference type="Gene3D" id="3.40.190.10">
    <property type="entry name" value="Periplasmic binding protein-like II"/>
    <property type="match status" value="1"/>
</dbReference>
<gene>
    <name evidence="4" type="ORF">GCM10011512_17690</name>
</gene>
<organism evidence="4 5">
    <name type="scientific">Tersicoccus solisilvae</name>
    <dbReference type="NCBI Taxonomy" id="1882339"/>
    <lineage>
        <taxon>Bacteria</taxon>
        <taxon>Bacillati</taxon>
        <taxon>Actinomycetota</taxon>
        <taxon>Actinomycetes</taxon>
        <taxon>Micrococcales</taxon>
        <taxon>Micrococcaceae</taxon>
        <taxon>Tersicoccus</taxon>
    </lineage>
</organism>
<dbReference type="EMBL" id="BMJI01000009">
    <property type="protein sequence ID" value="GGC91107.1"/>
    <property type="molecule type" value="Genomic_DNA"/>
</dbReference>
<name>A0ABQ1P5D5_9MICC</name>
<dbReference type="Pfam" id="PF04069">
    <property type="entry name" value="OpuAC"/>
    <property type="match status" value="1"/>
</dbReference>
<evidence type="ECO:0000313" key="4">
    <source>
        <dbReference type="EMBL" id="GGC91107.1"/>
    </source>
</evidence>
<dbReference type="InterPro" id="IPR007210">
    <property type="entry name" value="ABC_Gly_betaine_transp_sub-bd"/>
</dbReference>
<comment type="caution">
    <text evidence="4">The sequence shown here is derived from an EMBL/GenBank/DDBJ whole genome shotgun (WGS) entry which is preliminary data.</text>
</comment>
<evidence type="ECO:0000313" key="5">
    <source>
        <dbReference type="Proteomes" id="UP000597761"/>
    </source>
</evidence>
<evidence type="ECO:0000256" key="1">
    <source>
        <dbReference type="SAM" id="MobiDB-lite"/>
    </source>
</evidence>
<sequence>MKALFTRGRAARAAAVAGALSLTLSVAACGAGSGSNPLQNGGSSASAAPADTVVVGSANFPESQVIAEIYAGAINASGGKASTKPNIGSREVYIKALTEGSIDVVPDYSGNLLQYFDKSSTAVSASDITAALPGKLPGGLKVLESSKAEDKDAMVVTKPTAEKYSLKSIEDMAKVCDQLTVAGPPEFAERAYGVPGLKSKYDCTPKSFEPFNGGAVILKALLDDRVQVADIFTTDPAIKDNDLVVLDDPKNNFIAQQVLPVIKDGKLSSQASEALNKVSAQLTTDDLINLNRTVSGESKTSPKDAAAQWLKQKGIAQ</sequence>
<dbReference type="Proteomes" id="UP000597761">
    <property type="component" value="Unassembled WGS sequence"/>
</dbReference>
<keyword evidence="2" id="KW-0732">Signal</keyword>
<dbReference type="CDD" id="cd13606">
    <property type="entry name" value="PBP2_ProX_like"/>
    <property type="match status" value="1"/>
</dbReference>
<dbReference type="PROSITE" id="PS51257">
    <property type="entry name" value="PROKAR_LIPOPROTEIN"/>
    <property type="match status" value="1"/>
</dbReference>
<dbReference type="SUPFAM" id="SSF53850">
    <property type="entry name" value="Periplasmic binding protein-like II"/>
    <property type="match status" value="1"/>
</dbReference>
<reference evidence="5" key="1">
    <citation type="journal article" date="2019" name="Int. J. Syst. Evol. Microbiol.">
        <title>The Global Catalogue of Microorganisms (GCM) 10K type strain sequencing project: providing services to taxonomists for standard genome sequencing and annotation.</title>
        <authorList>
            <consortium name="The Broad Institute Genomics Platform"/>
            <consortium name="The Broad Institute Genome Sequencing Center for Infectious Disease"/>
            <person name="Wu L."/>
            <person name="Ma J."/>
        </authorList>
    </citation>
    <scope>NUCLEOTIDE SEQUENCE [LARGE SCALE GENOMIC DNA]</scope>
    <source>
        <strain evidence="5">CGMCC 1.15480</strain>
    </source>
</reference>